<dbReference type="PROSITE" id="PS51891">
    <property type="entry name" value="CENP_V_GFA"/>
    <property type="match status" value="1"/>
</dbReference>
<dbReference type="InterPro" id="IPR011057">
    <property type="entry name" value="Mss4-like_sf"/>
</dbReference>
<keyword evidence="2" id="KW-0479">Metal-binding</keyword>
<protein>
    <submittedName>
        <fullName evidence="6">GFA family protein</fullName>
    </submittedName>
</protein>
<dbReference type="InterPro" id="IPR006913">
    <property type="entry name" value="CENP-V/GFA"/>
</dbReference>
<evidence type="ECO:0000256" key="3">
    <source>
        <dbReference type="ARBA" id="ARBA00022833"/>
    </source>
</evidence>
<dbReference type="PANTHER" id="PTHR33337">
    <property type="entry name" value="GFA DOMAIN-CONTAINING PROTEIN"/>
    <property type="match status" value="1"/>
</dbReference>
<name>A0ABV6R1Q0_9CAUL</name>
<evidence type="ECO:0000313" key="6">
    <source>
        <dbReference type="EMBL" id="MFC0633401.1"/>
    </source>
</evidence>
<keyword evidence="3" id="KW-0862">Zinc</keyword>
<evidence type="ECO:0000256" key="2">
    <source>
        <dbReference type="ARBA" id="ARBA00022723"/>
    </source>
</evidence>
<comment type="caution">
    <text evidence="6">The sequence shown here is derived from an EMBL/GenBank/DDBJ whole genome shotgun (WGS) entry which is preliminary data.</text>
</comment>
<sequence>MSALTGGRQCGEVRYRIKGGVSHNHFCHCRMCQRATGGVFAALAGAPRSKVAFEGPLSVFESSSVAERGFCARCGTPLTFAYKDSEWMNVTIGSLDDPQAAPLEMHWGIEGRVPWLELGDGKPAHATGDGLEAHQLERLERMVSHQRGGR</sequence>
<keyword evidence="4" id="KW-0456">Lyase</keyword>
<comment type="similarity">
    <text evidence="1">Belongs to the Gfa family.</text>
</comment>
<evidence type="ECO:0000256" key="4">
    <source>
        <dbReference type="ARBA" id="ARBA00023239"/>
    </source>
</evidence>
<evidence type="ECO:0000256" key="1">
    <source>
        <dbReference type="ARBA" id="ARBA00005495"/>
    </source>
</evidence>
<feature type="domain" description="CENP-V/GFA" evidence="5">
    <location>
        <begin position="4"/>
        <end position="116"/>
    </location>
</feature>
<dbReference type="Proteomes" id="UP001589906">
    <property type="component" value="Unassembled WGS sequence"/>
</dbReference>
<dbReference type="SUPFAM" id="SSF51316">
    <property type="entry name" value="Mss4-like"/>
    <property type="match status" value="1"/>
</dbReference>
<reference evidence="6 7" key="1">
    <citation type="submission" date="2024-09" db="EMBL/GenBank/DDBJ databases">
        <authorList>
            <person name="Sun Q."/>
            <person name="Mori K."/>
        </authorList>
    </citation>
    <scope>NUCLEOTIDE SEQUENCE [LARGE SCALE GENOMIC DNA]</scope>
    <source>
        <strain evidence="6 7">NCAIM B.02621</strain>
    </source>
</reference>
<dbReference type="Pfam" id="PF04828">
    <property type="entry name" value="GFA"/>
    <property type="match status" value="1"/>
</dbReference>
<gene>
    <name evidence="6" type="ORF">ACFFGE_05860</name>
</gene>
<accession>A0ABV6R1Q0</accession>
<dbReference type="EMBL" id="JBHLSW010000004">
    <property type="protein sequence ID" value="MFC0633401.1"/>
    <property type="molecule type" value="Genomic_DNA"/>
</dbReference>
<evidence type="ECO:0000259" key="5">
    <source>
        <dbReference type="PROSITE" id="PS51891"/>
    </source>
</evidence>
<organism evidence="6 7">
    <name type="scientific">Brevundimonas balnearis</name>
    <dbReference type="NCBI Taxonomy" id="1572858"/>
    <lineage>
        <taxon>Bacteria</taxon>
        <taxon>Pseudomonadati</taxon>
        <taxon>Pseudomonadota</taxon>
        <taxon>Alphaproteobacteria</taxon>
        <taxon>Caulobacterales</taxon>
        <taxon>Caulobacteraceae</taxon>
        <taxon>Brevundimonas</taxon>
    </lineage>
</organism>
<dbReference type="Gene3D" id="3.90.1590.10">
    <property type="entry name" value="glutathione-dependent formaldehyde- activating enzyme (gfa)"/>
    <property type="match status" value="1"/>
</dbReference>
<dbReference type="RefSeq" id="WP_376835294.1">
    <property type="nucleotide sequence ID" value="NZ_JBHLSW010000004.1"/>
</dbReference>
<proteinExistence type="inferred from homology"/>
<evidence type="ECO:0000313" key="7">
    <source>
        <dbReference type="Proteomes" id="UP001589906"/>
    </source>
</evidence>
<dbReference type="PANTHER" id="PTHR33337:SF40">
    <property type="entry name" value="CENP-V_GFA DOMAIN-CONTAINING PROTEIN-RELATED"/>
    <property type="match status" value="1"/>
</dbReference>
<keyword evidence="7" id="KW-1185">Reference proteome</keyword>